<dbReference type="EMBL" id="JAUTXU010000133">
    <property type="protein sequence ID" value="KAK3704982.1"/>
    <property type="molecule type" value="Genomic_DNA"/>
</dbReference>
<proteinExistence type="predicted"/>
<dbReference type="Proteomes" id="UP001281147">
    <property type="component" value="Unassembled WGS sequence"/>
</dbReference>
<evidence type="ECO:0000313" key="1">
    <source>
        <dbReference type="EMBL" id="KAK3704982.1"/>
    </source>
</evidence>
<organism evidence="1 2">
    <name type="scientific">Vermiconidia calcicola</name>
    <dbReference type="NCBI Taxonomy" id="1690605"/>
    <lineage>
        <taxon>Eukaryota</taxon>
        <taxon>Fungi</taxon>
        <taxon>Dikarya</taxon>
        <taxon>Ascomycota</taxon>
        <taxon>Pezizomycotina</taxon>
        <taxon>Dothideomycetes</taxon>
        <taxon>Dothideomycetidae</taxon>
        <taxon>Mycosphaerellales</taxon>
        <taxon>Extremaceae</taxon>
        <taxon>Vermiconidia</taxon>
    </lineage>
</organism>
<name>A0ACC3MWV7_9PEZI</name>
<comment type="caution">
    <text evidence="1">The sequence shown here is derived from an EMBL/GenBank/DDBJ whole genome shotgun (WGS) entry which is preliminary data.</text>
</comment>
<accession>A0ACC3MWV7</accession>
<keyword evidence="2" id="KW-1185">Reference proteome</keyword>
<protein>
    <submittedName>
        <fullName evidence="1">Uncharacterized protein</fullName>
    </submittedName>
</protein>
<gene>
    <name evidence="1" type="ORF">LTR37_013499</name>
</gene>
<reference evidence="1" key="1">
    <citation type="submission" date="2023-07" db="EMBL/GenBank/DDBJ databases">
        <title>Black Yeasts Isolated from many extreme environments.</title>
        <authorList>
            <person name="Coleine C."/>
            <person name="Stajich J.E."/>
            <person name="Selbmann L."/>
        </authorList>
    </citation>
    <scope>NUCLEOTIDE SEQUENCE</scope>
    <source>
        <strain evidence="1">CCFEE 5714</strain>
    </source>
</reference>
<evidence type="ECO:0000313" key="2">
    <source>
        <dbReference type="Proteomes" id="UP001281147"/>
    </source>
</evidence>
<sequence length="568" mass="63802">MAGWGYFGQGFNAQDECMQQQTPVQPGMSGYGQQGGVSTGRDSGEAPPQASMFSDRSGCSENDIFFFPTPSERARGKAQREARTGVLSGDNMTTRGATYPPEPARASEKVSKRAAEQLLSQKDAQLAEKDQVIADLQQRFAALTHQVQSRQQDLALEMASYQDQITYQQSELQSAKQAIVGLTTPKAKHQHIANPRFTKGYSDLQLSAPTMKYPVAPQQQPHKLQDLFYTPQNFTRRPQPFVSPPEAFSGSSLLTNPFQGTPNPADDVFGAPVPMPTFGVVYLPAADFEKKSLPELLTSCFKKAEMALHGIELVDIISQPGRLPREQYSIVKLAQEHLHHQKMAYVLLQSVNERSWLMTGLLSHEIVRQVFNASVLGNFPSTKSFHYTQQWDHEQAHRNIQHPDAGNLPKRFRLAQIRAQYAKDIVAMPGFWKWVQEHVAVKTKEILAVYAVTIPAKFHHAVETKIQKAVDEAVRIAIRMRQEPEIYEFFFPSNGCVWNSTYHVHRNVELVGQELSDDRTPYVVRCTGLPLVKSKYFGDGSADPTVLHKAEVMVGYRKANLRPTRNRH</sequence>